<evidence type="ECO:0000313" key="3">
    <source>
        <dbReference type="Proteomes" id="UP000481252"/>
    </source>
</evidence>
<dbReference type="SUPFAM" id="SSF141571">
    <property type="entry name" value="Pentapeptide repeat-like"/>
    <property type="match status" value="1"/>
</dbReference>
<keyword evidence="1" id="KW-1133">Transmembrane helix</keyword>
<dbReference type="EMBL" id="JAAKZG010000001">
    <property type="protein sequence ID" value="NGN39684.1"/>
    <property type="molecule type" value="Genomic_DNA"/>
</dbReference>
<reference evidence="2 3" key="1">
    <citation type="submission" date="2020-02" db="EMBL/GenBank/DDBJ databases">
        <title>Genome sequence of the type strain CGMCC 1.15528 of Mesorhizobium zhangyense.</title>
        <authorList>
            <person name="Gao J."/>
            <person name="Sun J."/>
        </authorList>
    </citation>
    <scope>NUCLEOTIDE SEQUENCE [LARGE SCALE GENOMIC DNA]</scope>
    <source>
        <strain evidence="2 3">CGMCC 1.15528</strain>
    </source>
</reference>
<dbReference type="Proteomes" id="UP000481252">
    <property type="component" value="Unassembled WGS sequence"/>
</dbReference>
<name>A0A7C9V3T6_9HYPH</name>
<keyword evidence="1" id="KW-0472">Membrane</keyword>
<accession>A0A7C9V3T6</accession>
<keyword evidence="3" id="KW-1185">Reference proteome</keyword>
<organism evidence="2 3">
    <name type="scientific">Mesorhizobium zhangyense</name>
    <dbReference type="NCBI Taxonomy" id="1776730"/>
    <lineage>
        <taxon>Bacteria</taxon>
        <taxon>Pseudomonadati</taxon>
        <taxon>Pseudomonadota</taxon>
        <taxon>Alphaproteobacteria</taxon>
        <taxon>Hyphomicrobiales</taxon>
        <taxon>Phyllobacteriaceae</taxon>
        <taxon>Mesorhizobium</taxon>
    </lineage>
</organism>
<feature type="transmembrane region" description="Helical" evidence="1">
    <location>
        <begin position="32"/>
        <end position="52"/>
    </location>
</feature>
<keyword evidence="1" id="KW-0812">Transmembrane</keyword>
<proteinExistence type="predicted"/>
<sequence length="263" mass="27693">MNTLSTEPTCHADTDALLPRPGRFIRPGLASVFRSLALCALVFSATIAASAFPARAQDCRSSPAIGMNWSGCNKKQIILGGSNLENANLSDTDFSQTDLSGSNLKSANLEKATLVRASLAGANADKANFAKVEGYRCDFSDVSAENASFASSELQRTNFSKAHLTGADFEKAELGRAGFDKAVLTGTRFPMANLSRASFVGSVFEGAIDFDRAFMFLTRIEGVNLSAAKNLQQGQVDLACGDSTTKLPAGLTVPASWPCSAAD</sequence>
<dbReference type="InterPro" id="IPR001646">
    <property type="entry name" value="5peptide_repeat"/>
</dbReference>
<dbReference type="Gene3D" id="2.160.20.80">
    <property type="entry name" value="E3 ubiquitin-protein ligase SopA"/>
    <property type="match status" value="1"/>
</dbReference>
<evidence type="ECO:0000313" key="2">
    <source>
        <dbReference type="EMBL" id="NGN39684.1"/>
    </source>
</evidence>
<comment type="caution">
    <text evidence="2">The sequence shown here is derived from an EMBL/GenBank/DDBJ whole genome shotgun (WGS) entry which is preliminary data.</text>
</comment>
<dbReference type="PANTHER" id="PTHR14136">
    <property type="entry name" value="BTB_POZ DOMAIN-CONTAINING PROTEIN KCTD9"/>
    <property type="match status" value="1"/>
</dbReference>
<dbReference type="InterPro" id="IPR051082">
    <property type="entry name" value="Pentapeptide-BTB/POZ_domain"/>
</dbReference>
<protein>
    <submittedName>
        <fullName evidence="2">Pentapeptide repeat-containing protein</fullName>
    </submittedName>
</protein>
<dbReference type="PANTHER" id="PTHR14136:SF17">
    <property type="entry name" value="BTB_POZ DOMAIN-CONTAINING PROTEIN KCTD9"/>
    <property type="match status" value="1"/>
</dbReference>
<gene>
    <name evidence="2" type="ORF">G6N74_01260</name>
</gene>
<dbReference type="Pfam" id="PF00805">
    <property type="entry name" value="Pentapeptide"/>
    <property type="match status" value="3"/>
</dbReference>
<dbReference type="AlphaFoldDB" id="A0A7C9V3T6"/>
<evidence type="ECO:0000256" key="1">
    <source>
        <dbReference type="SAM" id="Phobius"/>
    </source>
</evidence>